<keyword evidence="2" id="KW-1185">Reference proteome</keyword>
<evidence type="ECO:0000313" key="2">
    <source>
        <dbReference type="Proteomes" id="UP001177003"/>
    </source>
</evidence>
<evidence type="ECO:0000313" key="1">
    <source>
        <dbReference type="EMBL" id="CAI9304168.1"/>
    </source>
</evidence>
<reference evidence="1" key="1">
    <citation type="submission" date="2023-04" db="EMBL/GenBank/DDBJ databases">
        <authorList>
            <person name="Vijverberg K."/>
            <person name="Xiong W."/>
            <person name="Schranz E."/>
        </authorList>
    </citation>
    <scope>NUCLEOTIDE SEQUENCE</scope>
</reference>
<dbReference type="EMBL" id="OX465085">
    <property type="protein sequence ID" value="CAI9304168.1"/>
    <property type="molecule type" value="Genomic_DNA"/>
</dbReference>
<name>A0AA36EQL3_LACSI</name>
<accession>A0AA36EQL3</accession>
<dbReference type="Proteomes" id="UP001177003">
    <property type="component" value="Chromosome 9"/>
</dbReference>
<proteinExistence type="predicted"/>
<organism evidence="1 2">
    <name type="scientific">Lactuca saligna</name>
    <name type="common">Willowleaf lettuce</name>
    <dbReference type="NCBI Taxonomy" id="75948"/>
    <lineage>
        <taxon>Eukaryota</taxon>
        <taxon>Viridiplantae</taxon>
        <taxon>Streptophyta</taxon>
        <taxon>Embryophyta</taxon>
        <taxon>Tracheophyta</taxon>
        <taxon>Spermatophyta</taxon>
        <taxon>Magnoliopsida</taxon>
        <taxon>eudicotyledons</taxon>
        <taxon>Gunneridae</taxon>
        <taxon>Pentapetalae</taxon>
        <taxon>asterids</taxon>
        <taxon>campanulids</taxon>
        <taxon>Asterales</taxon>
        <taxon>Asteraceae</taxon>
        <taxon>Cichorioideae</taxon>
        <taxon>Cichorieae</taxon>
        <taxon>Lactucinae</taxon>
        <taxon>Lactuca</taxon>
    </lineage>
</organism>
<dbReference type="AlphaFoldDB" id="A0AA36EQL3"/>
<sequence>MEIRDLIVAEFSRIVLEDLSGMFDTIKKELIVMMDERLRATHNELRVDYPMAYELSFVSFTLMGPHIYIWEEGSHCEHALDCRYEERVHDFFACTEFTRGNREEMVGTGRSFYGVEEKGVVVWPIIVSNLHPSTMETSYITTPAEGV</sequence>
<protein>
    <submittedName>
        <fullName evidence="1">Uncharacterized protein</fullName>
    </submittedName>
</protein>
<gene>
    <name evidence="1" type="ORF">LSALG_LOCUS42566</name>
</gene>